<protein>
    <submittedName>
        <fullName evidence="2">Uncharacterized protein</fullName>
    </submittedName>
</protein>
<organism evidence="2 3">
    <name type="scientific">Symbiodinium natans</name>
    <dbReference type="NCBI Taxonomy" id="878477"/>
    <lineage>
        <taxon>Eukaryota</taxon>
        <taxon>Sar</taxon>
        <taxon>Alveolata</taxon>
        <taxon>Dinophyceae</taxon>
        <taxon>Suessiales</taxon>
        <taxon>Symbiodiniaceae</taxon>
        <taxon>Symbiodinium</taxon>
    </lineage>
</organism>
<evidence type="ECO:0000313" key="3">
    <source>
        <dbReference type="Proteomes" id="UP000604046"/>
    </source>
</evidence>
<dbReference type="AlphaFoldDB" id="A0A812HY26"/>
<dbReference type="Proteomes" id="UP000604046">
    <property type="component" value="Unassembled WGS sequence"/>
</dbReference>
<dbReference type="EMBL" id="CAJNDS010000125">
    <property type="protein sequence ID" value="CAE6966622.1"/>
    <property type="molecule type" value="Genomic_DNA"/>
</dbReference>
<sequence>MKRAAEAAEVPEPPAKTAKTAAERAEGQQGLGQPAGIYHIHDNGGRPFKVEVQWPGAKAQIKVFKMKGEAEEEEEEEDEEKDEEDKEEDEEKDDDDNEDEAGSGAKVRVLTAGDLAQQLFGDPTHPLMVQLAGGPQGDGDGEEEVKVPYEEEPTVSFSADRVFVGQSPEHSVAFDGNSILLHLEDLKYVFIGEEVFSFAAKSRITRFVSPVGNSDVPYPWAMDEQGFCYLMTSSVILSGKNLGDSNAADFDPYDIFFDRSLITADIGCVPPQQPVTQFQGITEFWIGEDQYTLRYEPQPEEDFDRLSQMGELSVKKGDAKIKLSKADFVKLKQDFAAEMGFEALHTETVVERQI</sequence>
<comment type="caution">
    <text evidence="2">The sequence shown here is derived from an EMBL/GenBank/DDBJ whole genome shotgun (WGS) entry which is preliminary data.</text>
</comment>
<evidence type="ECO:0000313" key="2">
    <source>
        <dbReference type="EMBL" id="CAE6966622.1"/>
    </source>
</evidence>
<name>A0A812HY26_9DINO</name>
<accession>A0A812HY26</accession>
<keyword evidence="3" id="KW-1185">Reference proteome</keyword>
<proteinExistence type="predicted"/>
<reference evidence="2" key="1">
    <citation type="submission" date="2021-02" db="EMBL/GenBank/DDBJ databases">
        <authorList>
            <person name="Dougan E. K."/>
            <person name="Rhodes N."/>
            <person name="Thang M."/>
            <person name="Chan C."/>
        </authorList>
    </citation>
    <scope>NUCLEOTIDE SEQUENCE</scope>
</reference>
<evidence type="ECO:0000256" key="1">
    <source>
        <dbReference type="SAM" id="MobiDB-lite"/>
    </source>
</evidence>
<feature type="compositionally biased region" description="Low complexity" evidence="1">
    <location>
        <begin position="7"/>
        <end position="20"/>
    </location>
</feature>
<gene>
    <name evidence="2" type="ORF">SNAT2548_LOCUS2230</name>
</gene>
<feature type="region of interest" description="Disordered" evidence="1">
    <location>
        <begin position="1"/>
        <end position="49"/>
    </location>
</feature>
<feature type="region of interest" description="Disordered" evidence="1">
    <location>
        <begin position="63"/>
        <end position="104"/>
    </location>
</feature>
<feature type="compositionally biased region" description="Acidic residues" evidence="1">
    <location>
        <begin position="70"/>
        <end position="101"/>
    </location>
</feature>
<dbReference type="OrthoDB" id="411716at2759"/>